<feature type="transmembrane region" description="Helical" evidence="10">
    <location>
        <begin position="296"/>
        <end position="313"/>
    </location>
</feature>
<feature type="transmembrane region" description="Helical" evidence="10">
    <location>
        <begin position="68"/>
        <end position="88"/>
    </location>
</feature>
<dbReference type="GO" id="GO:0007165">
    <property type="term" value="P:signal transduction"/>
    <property type="evidence" value="ECO:0007669"/>
    <property type="project" value="UniProtKB-KW"/>
</dbReference>
<organism evidence="11 12">
    <name type="scientific">Zophobas morio</name>
    <dbReference type="NCBI Taxonomy" id="2755281"/>
    <lineage>
        <taxon>Eukaryota</taxon>
        <taxon>Metazoa</taxon>
        <taxon>Ecdysozoa</taxon>
        <taxon>Arthropoda</taxon>
        <taxon>Hexapoda</taxon>
        <taxon>Insecta</taxon>
        <taxon>Pterygota</taxon>
        <taxon>Neoptera</taxon>
        <taxon>Endopterygota</taxon>
        <taxon>Coleoptera</taxon>
        <taxon>Polyphaga</taxon>
        <taxon>Cucujiformia</taxon>
        <taxon>Tenebrionidae</taxon>
        <taxon>Zophobas</taxon>
    </lineage>
</organism>
<feature type="transmembrane region" description="Helical" evidence="10">
    <location>
        <begin position="167"/>
        <end position="195"/>
    </location>
</feature>
<evidence type="ECO:0000256" key="2">
    <source>
        <dbReference type="ARBA" id="ARBA00022475"/>
    </source>
</evidence>
<feature type="transmembrane region" description="Helical" evidence="10">
    <location>
        <begin position="37"/>
        <end position="56"/>
    </location>
</feature>
<evidence type="ECO:0000256" key="9">
    <source>
        <dbReference type="ARBA" id="ARBA00023224"/>
    </source>
</evidence>
<dbReference type="GO" id="GO:0004984">
    <property type="term" value="F:olfactory receptor activity"/>
    <property type="evidence" value="ECO:0007669"/>
    <property type="project" value="InterPro"/>
</dbReference>
<comment type="similarity">
    <text evidence="10">Belongs to the insect chemoreceptor superfamily. Heteromeric odorant receptor channel (TC 1.A.69) family.</text>
</comment>
<accession>A0AA38MGU0</accession>
<dbReference type="GO" id="GO:0005549">
    <property type="term" value="F:odorant binding"/>
    <property type="evidence" value="ECO:0007669"/>
    <property type="project" value="InterPro"/>
</dbReference>
<protein>
    <recommendedName>
        <fullName evidence="10">Odorant receptor</fullName>
    </recommendedName>
</protein>
<keyword evidence="4 10" id="KW-0812">Transmembrane</keyword>
<evidence type="ECO:0000256" key="4">
    <source>
        <dbReference type="ARBA" id="ARBA00022692"/>
    </source>
</evidence>
<comment type="caution">
    <text evidence="11">The sequence shown here is derived from an EMBL/GenBank/DDBJ whole genome shotgun (WGS) entry which is preliminary data.</text>
</comment>
<evidence type="ECO:0000313" key="11">
    <source>
        <dbReference type="EMBL" id="KAJ3656675.1"/>
    </source>
</evidence>
<evidence type="ECO:0000256" key="6">
    <source>
        <dbReference type="ARBA" id="ARBA00022989"/>
    </source>
</evidence>
<dbReference type="Proteomes" id="UP001168821">
    <property type="component" value="Unassembled WGS sequence"/>
</dbReference>
<keyword evidence="8 10" id="KW-0675">Receptor</keyword>
<keyword evidence="3 10" id="KW-0716">Sensory transduction</keyword>
<dbReference type="PANTHER" id="PTHR21137:SF35">
    <property type="entry name" value="ODORANT RECEPTOR 19A-RELATED"/>
    <property type="match status" value="1"/>
</dbReference>
<dbReference type="InterPro" id="IPR004117">
    <property type="entry name" value="7tm6_olfct_rcpt"/>
</dbReference>
<feature type="transmembrane region" description="Helical" evidence="10">
    <location>
        <begin position="264"/>
        <end position="284"/>
    </location>
</feature>
<keyword evidence="9 10" id="KW-0807">Transducer</keyword>
<comment type="caution">
    <text evidence="10">Lacks conserved residue(s) required for the propagation of feature annotation.</text>
</comment>
<dbReference type="EMBL" id="JALNTZ010000004">
    <property type="protein sequence ID" value="KAJ3656675.1"/>
    <property type="molecule type" value="Genomic_DNA"/>
</dbReference>
<evidence type="ECO:0000256" key="3">
    <source>
        <dbReference type="ARBA" id="ARBA00022606"/>
    </source>
</evidence>
<evidence type="ECO:0000256" key="1">
    <source>
        <dbReference type="ARBA" id="ARBA00004651"/>
    </source>
</evidence>
<reference evidence="11" key="1">
    <citation type="journal article" date="2023" name="G3 (Bethesda)">
        <title>Whole genome assemblies of Zophobas morio and Tenebrio molitor.</title>
        <authorList>
            <person name="Kaur S."/>
            <person name="Stinson S.A."/>
            <person name="diCenzo G.C."/>
        </authorList>
    </citation>
    <scope>NUCLEOTIDE SEQUENCE</scope>
    <source>
        <strain evidence="11">QUZm001</strain>
    </source>
</reference>
<evidence type="ECO:0000256" key="8">
    <source>
        <dbReference type="ARBA" id="ARBA00023170"/>
    </source>
</evidence>
<sequence length="363" mass="42493">MNSASSGYTSKNAMRSDCLKVLRFFASDILQFKTTKIFLWITFVVHVFMNLVQIYFLTCVYENSKEIVLYAAVLFGECYSMLAMWTILYDTKKVARLKDDLYLWELDSAGEKVEKKIRREVKYMTIYIVITFVIALCGSLLFAVNLSHNLEWFFVLRFFKVYFPDQYIVLAILYKVTFIFTGYSMVVQVFQIIYYTQHLRYQIMLLNEHILNISDYYHNSNEERLFYDKEYQTTIQNRLKFCIKRWDEYLVAYNDKVNEVKHQLIFFSLAGWLLGISFAIVMLSGEITPEYYPRQAMAGLAVVLTFCGAIEAGQSTESQMEEMAFVRKIQCSENYSVNYNLGLAIVRGIYSIGTVFANMNLNA</sequence>
<feature type="transmembrane region" description="Helical" evidence="10">
    <location>
        <begin position="125"/>
        <end position="147"/>
    </location>
</feature>
<keyword evidence="5 10" id="KW-0552">Olfaction</keyword>
<keyword evidence="12" id="KW-1185">Reference proteome</keyword>
<dbReference type="GO" id="GO:0005886">
    <property type="term" value="C:plasma membrane"/>
    <property type="evidence" value="ECO:0007669"/>
    <property type="project" value="UniProtKB-SubCell"/>
</dbReference>
<keyword evidence="7 10" id="KW-0472">Membrane</keyword>
<dbReference type="AlphaFoldDB" id="A0AA38MGU0"/>
<comment type="subcellular location">
    <subcellularLocation>
        <location evidence="1 10">Cell membrane</location>
        <topology evidence="1 10">Multi-pass membrane protein</topology>
    </subcellularLocation>
</comment>
<keyword evidence="2" id="KW-1003">Cell membrane</keyword>
<keyword evidence="6 10" id="KW-1133">Transmembrane helix</keyword>
<evidence type="ECO:0000256" key="7">
    <source>
        <dbReference type="ARBA" id="ARBA00023136"/>
    </source>
</evidence>
<evidence type="ECO:0000256" key="10">
    <source>
        <dbReference type="RuleBase" id="RU351113"/>
    </source>
</evidence>
<name>A0AA38MGU0_9CUCU</name>
<dbReference type="PANTHER" id="PTHR21137">
    <property type="entry name" value="ODORANT RECEPTOR"/>
    <property type="match status" value="1"/>
</dbReference>
<evidence type="ECO:0000256" key="5">
    <source>
        <dbReference type="ARBA" id="ARBA00022725"/>
    </source>
</evidence>
<proteinExistence type="inferred from homology"/>
<gene>
    <name evidence="11" type="ORF">Zmor_015730</name>
</gene>
<evidence type="ECO:0000313" key="12">
    <source>
        <dbReference type="Proteomes" id="UP001168821"/>
    </source>
</evidence>